<evidence type="ECO:0000256" key="1">
    <source>
        <dbReference type="SAM" id="SignalP"/>
    </source>
</evidence>
<sequence>MFYKTAVCAAAISAFSTVSYAQQFGGELGLSYAYPSEGGDLSITEYFGAAEYNFYQRFAIGADLTGYSIEDTDLTFASSTLHFIYHLNNFSSVGVFTGRDVIGDSDTDETRSSNINGIEAGAAYEQFEVEGYVAMVSGGDEEPMMFGVDGLYHINDQFSAFVEFDVANGDDFDASRLAIGGTYEIRNGPELYAQVGQRSAEAAGAEDESNFIELGAKIQFGTNRGTTFDGRSFFELIPNF</sequence>
<feature type="signal peptide" evidence="1">
    <location>
        <begin position="1"/>
        <end position="21"/>
    </location>
</feature>
<dbReference type="EMBL" id="FQXB01000001">
    <property type="protein sequence ID" value="SHG73353.1"/>
    <property type="molecule type" value="Genomic_DNA"/>
</dbReference>
<dbReference type="SUPFAM" id="SSF56935">
    <property type="entry name" value="Porins"/>
    <property type="match status" value="1"/>
</dbReference>
<organism evidence="2 3">
    <name type="scientific">Cognatiyoonia sediminum</name>
    <dbReference type="NCBI Taxonomy" id="1508389"/>
    <lineage>
        <taxon>Bacteria</taxon>
        <taxon>Pseudomonadati</taxon>
        <taxon>Pseudomonadota</taxon>
        <taxon>Alphaproteobacteria</taxon>
        <taxon>Rhodobacterales</taxon>
        <taxon>Paracoccaceae</taxon>
        <taxon>Cognatiyoonia</taxon>
    </lineage>
</organism>
<protein>
    <recommendedName>
        <fullName evidence="4">Porin</fullName>
    </recommendedName>
</protein>
<proteinExistence type="predicted"/>
<keyword evidence="1" id="KW-0732">Signal</keyword>
<dbReference type="OrthoDB" id="7686946at2"/>
<accession>A0A1M5M9C9</accession>
<dbReference type="Proteomes" id="UP000184074">
    <property type="component" value="Unassembled WGS sequence"/>
</dbReference>
<reference evidence="2 3" key="1">
    <citation type="submission" date="2016-11" db="EMBL/GenBank/DDBJ databases">
        <authorList>
            <person name="Jaros S."/>
            <person name="Januszkiewicz K."/>
            <person name="Wedrychowicz H."/>
        </authorList>
    </citation>
    <scope>NUCLEOTIDE SEQUENCE [LARGE SCALE GENOMIC DNA]</scope>
    <source>
        <strain evidence="2 3">DSM 28715</strain>
    </source>
</reference>
<name>A0A1M5M9C9_9RHOB</name>
<feature type="chain" id="PRO_5011979636" description="Porin" evidence="1">
    <location>
        <begin position="22"/>
        <end position="240"/>
    </location>
</feature>
<gene>
    <name evidence="2" type="ORF">SAMN05444003_0685</name>
</gene>
<dbReference type="RefSeq" id="WP_072899293.1">
    <property type="nucleotide sequence ID" value="NZ_FQXB01000001.1"/>
</dbReference>
<evidence type="ECO:0000313" key="3">
    <source>
        <dbReference type="Proteomes" id="UP000184074"/>
    </source>
</evidence>
<evidence type="ECO:0000313" key="2">
    <source>
        <dbReference type="EMBL" id="SHG73353.1"/>
    </source>
</evidence>
<dbReference type="STRING" id="1508389.SAMN05444003_0685"/>
<dbReference type="AlphaFoldDB" id="A0A1M5M9C9"/>
<keyword evidence="3" id="KW-1185">Reference proteome</keyword>
<evidence type="ECO:0008006" key="4">
    <source>
        <dbReference type="Google" id="ProtNLM"/>
    </source>
</evidence>